<evidence type="ECO:0000313" key="2">
    <source>
        <dbReference type="Proteomes" id="UP001141552"/>
    </source>
</evidence>
<gene>
    <name evidence="1" type="ORF">Tsubulata_046281</name>
</gene>
<reference evidence="1" key="1">
    <citation type="submission" date="2022-02" db="EMBL/GenBank/DDBJ databases">
        <authorList>
            <person name="Henning P.M."/>
            <person name="McCubbin A.G."/>
            <person name="Shore J.S."/>
        </authorList>
    </citation>
    <scope>NUCLEOTIDE SEQUENCE</scope>
    <source>
        <strain evidence="1">F60SS</strain>
        <tissue evidence="1">Leaves</tissue>
    </source>
</reference>
<dbReference type="AlphaFoldDB" id="A0A9Q0FCL8"/>
<organism evidence="1 2">
    <name type="scientific">Turnera subulata</name>
    <dbReference type="NCBI Taxonomy" id="218843"/>
    <lineage>
        <taxon>Eukaryota</taxon>
        <taxon>Viridiplantae</taxon>
        <taxon>Streptophyta</taxon>
        <taxon>Embryophyta</taxon>
        <taxon>Tracheophyta</taxon>
        <taxon>Spermatophyta</taxon>
        <taxon>Magnoliopsida</taxon>
        <taxon>eudicotyledons</taxon>
        <taxon>Gunneridae</taxon>
        <taxon>Pentapetalae</taxon>
        <taxon>rosids</taxon>
        <taxon>fabids</taxon>
        <taxon>Malpighiales</taxon>
        <taxon>Passifloraceae</taxon>
        <taxon>Turnera</taxon>
    </lineage>
</organism>
<protein>
    <submittedName>
        <fullName evidence="1">Uncharacterized protein</fullName>
    </submittedName>
</protein>
<dbReference type="Proteomes" id="UP001141552">
    <property type="component" value="Unassembled WGS sequence"/>
</dbReference>
<reference evidence="1" key="2">
    <citation type="journal article" date="2023" name="Plants (Basel)">
        <title>Annotation of the Turnera subulata (Passifloraceae) Draft Genome Reveals the S-Locus Evolved after the Divergence of Turneroideae from Passifloroideae in a Stepwise Manner.</title>
        <authorList>
            <person name="Henning P.M."/>
            <person name="Roalson E.H."/>
            <person name="Mir W."/>
            <person name="McCubbin A.G."/>
            <person name="Shore J.S."/>
        </authorList>
    </citation>
    <scope>NUCLEOTIDE SEQUENCE</scope>
    <source>
        <strain evidence="1">F60SS</strain>
    </source>
</reference>
<comment type="caution">
    <text evidence="1">The sequence shown here is derived from an EMBL/GenBank/DDBJ whole genome shotgun (WGS) entry which is preliminary data.</text>
</comment>
<dbReference type="EMBL" id="JAKUCV010006071">
    <property type="protein sequence ID" value="KAJ4828851.1"/>
    <property type="molecule type" value="Genomic_DNA"/>
</dbReference>
<accession>A0A9Q0FCL8</accession>
<name>A0A9Q0FCL8_9ROSI</name>
<evidence type="ECO:0000313" key="1">
    <source>
        <dbReference type="EMBL" id="KAJ4828851.1"/>
    </source>
</evidence>
<proteinExistence type="predicted"/>
<sequence length="49" mass="6026">MSYVWFESRILFFKLCPSWNFFLSDLQRNGIIPFLYRTFYKRVKSLAVP</sequence>
<keyword evidence="2" id="KW-1185">Reference proteome</keyword>